<protein>
    <recommendedName>
        <fullName evidence="3">DUF241 domain-containing protein</fullName>
    </recommendedName>
</protein>
<name>A0A9R0J4T9_SPIOL</name>
<evidence type="ECO:0000313" key="2">
    <source>
        <dbReference type="RefSeq" id="XP_021861387.1"/>
    </source>
</evidence>
<dbReference type="GO" id="GO:0048364">
    <property type="term" value="P:root development"/>
    <property type="evidence" value="ECO:0007669"/>
    <property type="project" value="InterPro"/>
</dbReference>
<dbReference type="Proteomes" id="UP000813463">
    <property type="component" value="Chromosome 6"/>
</dbReference>
<dbReference type="PANTHER" id="PTHR33070:SF109">
    <property type="entry name" value="DOMAIN PROTEIN, PUTATIVE (DUF241)-RELATED"/>
    <property type="match status" value="1"/>
</dbReference>
<dbReference type="Pfam" id="PF03087">
    <property type="entry name" value="BPS1"/>
    <property type="match status" value="1"/>
</dbReference>
<dbReference type="AlphaFoldDB" id="A0A9R0J4T9"/>
<reference evidence="2" key="2">
    <citation type="submission" date="2025-08" db="UniProtKB">
        <authorList>
            <consortium name="RefSeq"/>
        </authorList>
    </citation>
    <scope>IDENTIFICATION</scope>
    <source>
        <tissue evidence="2">Leaf</tissue>
    </source>
</reference>
<reference evidence="1" key="1">
    <citation type="journal article" date="2021" name="Nat. Commun.">
        <title>Genomic analyses provide insights into spinach domestication and the genetic basis of agronomic traits.</title>
        <authorList>
            <person name="Cai X."/>
            <person name="Sun X."/>
            <person name="Xu C."/>
            <person name="Sun H."/>
            <person name="Wang X."/>
            <person name="Ge C."/>
            <person name="Zhang Z."/>
            <person name="Wang Q."/>
            <person name="Fei Z."/>
            <person name="Jiao C."/>
            <person name="Wang Q."/>
        </authorList>
    </citation>
    <scope>NUCLEOTIDE SEQUENCE [LARGE SCALE GENOMIC DNA]</scope>
    <source>
        <strain evidence="1">cv. Varoflay</strain>
    </source>
</reference>
<dbReference type="InterPro" id="IPR004320">
    <property type="entry name" value="BPS1_pln"/>
</dbReference>
<gene>
    <name evidence="2" type="primary">LOC110800391</name>
</gene>
<dbReference type="KEGG" id="soe:110800391"/>
<dbReference type="RefSeq" id="XP_021861387.1">
    <property type="nucleotide sequence ID" value="XM_022005695.2"/>
</dbReference>
<evidence type="ECO:0008006" key="3">
    <source>
        <dbReference type="Google" id="ProtNLM"/>
    </source>
</evidence>
<dbReference type="GeneID" id="110800391"/>
<organism evidence="1 2">
    <name type="scientific">Spinacia oleracea</name>
    <name type="common">Spinach</name>
    <dbReference type="NCBI Taxonomy" id="3562"/>
    <lineage>
        <taxon>Eukaryota</taxon>
        <taxon>Viridiplantae</taxon>
        <taxon>Streptophyta</taxon>
        <taxon>Embryophyta</taxon>
        <taxon>Tracheophyta</taxon>
        <taxon>Spermatophyta</taxon>
        <taxon>Magnoliopsida</taxon>
        <taxon>eudicotyledons</taxon>
        <taxon>Gunneridae</taxon>
        <taxon>Pentapetalae</taxon>
        <taxon>Caryophyllales</taxon>
        <taxon>Chenopodiaceae</taxon>
        <taxon>Chenopodioideae</taxon>
        <taxon>Anserineae</taxon>
        <taxon>Spinacia</taxon>
    </lineage>
</organism>
<sequence length="281" mass="31152">MASWNHVRSASFPPKSNPILEKIDNELMKLRKAEAASTSVVETVCIGLTGLATLYKCVNNVLCLPLVANQTLPLTLFKKEAPLIQGSSKLLQICGASKEMLLRLLETVRAFRCFNNETDISDYFSMRKEIVKTAKGLALELRQIEGSLISGSEFNNNAEFEVIRVLRCVSIINISVLDSLLRFLAMPLKSSSSIMSKSTKFGFISKKNKHEAKLNKNGNALSNVDVVLHGFHNGEDCIDCDLVKKRLELLEVCLRGIEDGLNNILKQLARTRASLIRIISA</sequence>
<dbReference type="OrthoDB" id="1701699at2759"/>
<evidence type="ECO:0000313" key="1">
    <source>
        <dbReference type="Proteomes" id="UP000813463"/>
    </source>
</evidence>
<accession>A0A9R0J4T9</accession>
<proteinExistence type="predicted"/>
<dbReference type="GO" id="GO:0048367">
    <property type="term" value="P:shoot system development"/>
    <property type="evidence" value="ECO:0007669"/>
    <property type="project" value="InterPro"/>
</dbReference>
<dbReference type="PANTHER" id="PTHR33070">
    <property type="entry name" value="OS06G0725500 PROTEIN"/>
    <property type="match status" value="1"/>
</dbReference>
<keyword evidence="1" id="KW-1185">Reference proteome</keyword>